<reference evidence="2" key="1">
    <citation type="journal article" date="2018" name="Genome Biol. Evol.">
        <title>Genomics and development of Lentinus tigrinus, a white-rot wood-decaying mushroom with dimorphic fruiting bodies.</title>
        <authorList>
            <person name="Wu B."/>
            <person name="Xu Z."/>
            <person name="Knudson A."/>
            <person name="Carlson A."/>
            <person name="Chen N."/>
            <person name="Kovaka S."/>
            <person name="LaButti K."/>
            <person name="Lipzen A."/>
            <person name="Pennachio C."/>
            <person name="Riley R."/>
            <person name="Schakwitz W."/>
            <person name="Umezawa K."/>
            <person name="Ohm R.A."/>
            <person name="Grigoriev I.V."/>
            <person name="Nagy L.G."/>
            <person name="Gibbons J."/>
            <person name="Hibbett D."/>
        </authorList>
    </citation>
    <scope>NUCLEOTIDE SEQUENCE [LARGE SCALE GENOMIC DNA]</scope>
    <source>
        <strain evidence="2">ALCF2SS1-6</strain>
    </source>
</reference>
<feature type="domain" description="BTB" evidence="1">
    <location>
        <begin position="615"/>
        <end position="681"/>
    </location>
</feature>
<dbReference type="PANTHER" id="PTHR46672">
    <property type="entry name" value="OS08G0495500 PROTEIN-RELATED"/>
    <property type="match status" value="1"/>
</dbReference>
<evidence type="ECO:0000259" key="1">
    <source>
        <dbReference type="PROSITE" id="PS50097"/>
    </source>
</evidence>
<dbReference type="SMART" id="SM00225">
    <property type="entry name" value="BTB"/>
    <property type="match status" value="4"/>
</dbReference>
<organism evidence="2 3">
    <name type="scientific">Lentinus tigrinus ALCF2SS1-6</name>
    <dbReference type="NCBI Taxonomy" id="1328759"/>
    <lineage>
        <taxon>Eukaryota</taxon>
        <taxon>Fungi</taxon>
        <taxon>Dikarya</taxon>
        <taxon>Basidiomycota</taxon>
        <taxon>Agaricomycotina</taxon>
        <taxon>Agaricomycetes</taxon>
        <taxon>Polyporales</taxon>
        <taxon>Polyporaceae</taxon>
        <taxon>Lentinus</taxon>
    </lineage>
</organism>
<dbReference type="SUPFAM" id="SSF54695">
    <property type="entry name" value="POZ domain"/>
    <property type="match status" value="4"/>
</dbReference>
<dbReference type="Gene3D" id="3.30.710.10">
    <property type="entry name" value="Potassium Channel Kv1.1, Chain A"/>
    <property type="match status" value="4"/>
</dbReference>
<evidence type="ECO:0000313" key="2">
    <source>
        <dbReference type="EMBL" id="RPD58996.1"/>
    </source>
</evidence>
<feature type="domain" description="BTB" evidence="1">
    <location>
        <begin position="846"/>
        <end position="918"/>
    </location>
</feature>
<feature type="domain" description="BTB" evidence="1">
    <location>
        <begin position="255"/>
        <end position="326"/>
    </location>
</feature>
<dbReference type="EMBL" id="ML122272">
    <property type="protein sequence ID" value="RPD58996.1"/>
    <property type="molecule type" value="Genomic_DNA"/>
</dbReference>
<dbReference type="InterPro" id="IPR000210">
    <property type="entry name" value="BTB/POZ_dom"/>
</dbReference>
<dbReference type="CDD" id="cd18186">
    <property type="entry name" value="BTB_POZ_ZBTB_KLHL-like"/>
    <property type="match status" value="3"/>
</dbReference>
<dbReference type="AlphaFoldDB" id="A0A5C2SCD0"/>
<dbReference type="OrthoDB" id="3164835at2759"/>
<dbReference type="InterPro" id="IPR044714">
    <property type="entry name" value="AtSIBP1-like"/>
</dbReference>
<gene>
    <name evidence="2" type="ORF">L227DRAFT_612385</name>
</gene>
<dbReference type="InterPro" id="IPR011333">
    <property type="entry name" value="SKP1/BTB/POZ_sf"/>
</dbReference>
<keyword evidence="3" id="KW-1185">Reference proteome</keyword>
<sequence length="1114" mass="126106">MPTVTAQTPSALTNAQSPFNQPSADITLRTCDHVDFHVHSQILSQASPVFATMFHLPQPKLPTAVKIPTRPVVDVTEDGTTLDALLRLCYPIKSPTLGSAEAIEPVLKAVLKYDMEWVAEGLTRSLLELVPSSPLRLWAIGCRMKLEEVAQRGAEAMFKSLPEGERGELRTLPGISQPSADLEGVSVGDHFRCLSYINRRRAGQEPLSPLLTYSESLRQRSLRRVPEQQAAAALMAELPFQNFPPLDPASDVPHPDIICMSSEGDGLRAHRCILSFHSPVLRKRILALQVASSEPSTLLTLKTTQRLETLHYLLDLCYMNEDHLPYDIYTLTKILQAARSYQMKHIIRIVESRWYVAAKENPYDAYVFADDADVHKYARTAARLAVDTVDSPHNMYAIYFNTLPARTCHRLLVYHDACRNAIREEFRSAKDRWEKMATDIVKHPFMGPSSALRISDYLVELEANFKDKPAVYLQCMREVFGPSPKSSTSTAPWGHGIRKVPHELCEFARTLPQKIEDIVDRESMPSSSFNLKPDENARRHQALRWKKARRSYSATPGEGFAFGPLQHTKSTLRMLRPPFLPRSHTFLAAARTTSQHRSMSPPPIDAQPPFNQSSADITLRTSDHVDFHVHSVILSQASTFFATMFQLPQPKLPSPSDTPNRSVVDVAEDSVTLDTLLRLCYPVKSPVLGSAEAIEPVLKAALKYDMEWPTEVFTERLLALLPGTNDPLRFWAIGCRLGLEDVARRGVEALLRSLPESDPTILRVLPGISRACAELEGVTAGDYWRCLSYINRRRAGEEPFCPLLQFSDAMLDDLFARPGPKNILSMLELPFFEIPDLDPGSQLPNPDIVCTTSEGDALRVHQTILSLYSPVFRERILALKAATHSNPDTVLTLDTDLSPRTLYYVLQICYEGEDCLPSDPTTLSDIYRAAKVYQMKRVIQAVEPRWRSAMKVDPWSGYFIAEGAGLSGFTQMAARFVVDDTARLQDWYGFRMNSTTARGYHRLLTYHASCRIAVREELRRAKERWEKTVVERNPEDVRHSTWVTHYIDKLEETLQKEPAIYHDCLDHIFRHSTVNPFTSPGCRRDAKRMRELYEFMRMLPQKIEAAIDQVEWKF</sequence>
<dbReference type="Pfam" id="PF00651">
    <property type="entry name" value="BTB"/>
    <property type="match status" value="4"/>
</dbReference>
<dbReference type="STRING" id="1328759.A0A5C2SCD0"/>
<accession>A0A5C2SCD0</accession>
<evidence type="ECO:0000313" key="3">
    <source>
        <dbReference type="Proteomes" id="UP000313359"/>
    </source>
</evidence>
<proteinExistence type="predicted"/>
<dbReference type="PROSITE" id="PS50097">
    <property type="entry name" value="BTB"/>
    <property type="match status" value="4"/>
</dbReference>
<name>A0A5C2SCD0_9APHY</name>
<dbReference type="Proteomes" id="UP000313359">
    <property type="component" value="Unassembled WGS sequence"/>
</dbReference>
<protein>
    <recommendedName>
        <fullName evidence="1">BTB domain-containing protein</fullName>
    </recommendedName>
</protein>
<feature type="domain" description="BTB" evidence="1">
    <location>
        <begin position="24"/>
        <end position="90"/>
    </location>
</feature>